<evidence type="ECO:0000259" key="5">
    <source>
        <dbReference type="Pfam" id="PF17102"/>
    </source>
</evidence>
<evidence type="ECO:0000256" key="1">
    <source>
        <dbReference type="ARBA" id="ARBA00007583"/>
    </source>
</evidence>
<evidence type="ECO:0000313" key="6">
    <source>
        <dbReference type="EMBL" id="MBA4612491.1"/>
    </source>
</evidence>
<sequence>MPEASTTQPHNTETGMDVVYTWVDDTFPGYAETLREHASDKRDLNPNRTRDNLDLLKYSLRSLETNAPFVRRVHLLTCRPQVPDWLNADHPDLRLVHHDEIMDPAILPTFNSFAIVSHLAKLPELSERFLYFEDDMLAFAPFQPEDFVNADGLPRIFAKGHDAPVHEKLNPETESPWNLALATANAALDRAFSKKSRKFLAHGPRLIERALFEQMCATFPAEIEATRCSRFRANGNVPPEYLYPQFLIETGRAELATATQTRRMTGYASLENILPWTWFQLTRMERRRPATVTLNDSFNNQPNPRVVAYVRRTLERWFPAPSRFEKQ</sequence>
<comment type="similarity">
    <text evidence="1">Belongs to the stealth family.</text>
</comment>
<dbReference type="InterPro" id="IPR047141">
    <property type="entry name" value="Stealth"/>
</dbReference>
<reference evidence="6 7" key="2">
    <citation type="submission" date="2020-08" db="EMBL/GenBank/DDBJ databases">
        <title>Stappia taiwanensis sp. nov., isolated from a coastal thermal spring.</title>
        <authorList>
            <person name="Kampfer P."/>
        </authorList>
    </citation>
    <scope>NUCLEOTIDE SEQUENCE [LARGE SCALE GENOMIC DNA]</scope>
    <source>
        <strain evidence="6 7">DSM 23284</strain>
    </source>
</reference>
<evidence type="ECO:0000256" key="3">
    <source>
        <dbReference type="ARBA" id="ARBA00023169"/>
    </source>
</evidence>
<gene>
    <name evidence="6" type="ORF">H1W37_12560</name>
</gene>
<dbReference type="AlphaFoldDB" id="A0A838XTY7"/>
<dbReference type="Proteomes" id="UP000559404">
    <property type="component" value="Unassembled WGS sequence"/>
</dbReference>
<dbReference type="PANTHER" id="PTHR24045">
    <property type="match status" value="1"/>
</dbReference>
<evidence type="ECO:0000256" key="2">
    <source>
        <dbReference type="ARBA" id="ARBA00022679"/>
    </source>
</evidence>
<reference evidence="6 7" key="1">
    <citation type="submission" date="2020-07" db="EMBL/GenBank/DDBJ databases">
        <authorList>
            <person name="Li M."/>
        </authorList>
    </citation>
    <scope>NUCLEOTIDE SEQUENCE [LARGE SCALE GENOMIC DNA]</scope>
    <source>
        <strain evidence="6 7">DSM 23284</strain>
    </source>
</reference>
<dbReference type="GO" id="GO:0016772">
    <property type="term" value="F:transferase activity, transferring phosphorus-containing groups"/>
    <property type="evidence" value="ECO:0007669"/>
    <property type="project" value="InterPro"/>
</dbReference>
<dbReference type="RefSeq" id="WP_181760691.1">
    <property type="nucleotide sequence ID" value="NZ_BMCR01000010.1"/>
</dbReference>
<dbReference type="EMBL" id="JACEON010000011">
    <property type="protein sequence ID" value="MBA4612491.1"/>
    <property type="molecule type" value="Genomic_DNA"/>
</dbReference>
<organism evidence="6 7">
    <name type="scientific">Stappia taiwanensis</name>
    <dbReference type="NCBI Taxonomy" id="992267"/>
    <lineage>
        <taxon>Bacteria</taxon>
        <taxon>Pseudomonadati</taxon>
        <taxon>Pseudomonadota</taxon>
        <taxon>Alphaproteobacteria</taxon>
        <taxon>Hyphomicrobiales</taxon>
        <taxon>Stappiaceae</taxon>
        <taxon>Stappia</taxon>
    </lineage>
</organism>
<dbReference type="GO" id="GO:0000271">
    <property type="term" value="P:polysaccharide biosynthetic process"/>
    <property type="evidence" value="ECO:0007669"/>
    <property type="project" value="UniProtKB-KW"/>
</dbReference>
<keyword evidence="7" id="KW-1185">Reference proteome</keyword>
<keyword evidence="3" id="KW-0270">Exopolysaccharide synthesis</keyword>
<feature type="domain" description="Stealth protein CR2 conserved region 2" evidence="4">
    <location>
        <begin position="52"/>
        <end position="154"/>
    </location>
</feature>
<keyword evidence="2" id="KW-0808">Transferase</keyword>
<dbReference type="Pfam" id="PF11380">
    <property type="entry name" value="Stealth_CR2"/>
    <property type="match status" value="1"/>
</dbReference>
<comment type="caution">
    <text evidence="6">The sequence shown here is derived from an EMBL/GenBank/DDBJ whole genome shotgun (WGS) entry which is preliminary data.</text>
</comment>
<evidence type="ECO:0000259" key="4">
    <source>
        <dbReference type="Pfam" id="PF11380"/>
    </source>
</evidence>
<dbReference type="InterPro" id="IPR021520">
    <property type="entry name" value="Stealth_CR2"/>
</dbReference>
<name>A0A838XTY7_9HYPH</name>
<evidence type="ECO:0000313" key="7">
    <source>
        <dbReference type="Proteomes" id="UP000559404"/>
    </source>
</evidence>
<dbReference type="InterPro" id="IPR031357">
    <property type="entry name" value="Stealth_CR3"/>
</dbReference>
<dbReference type="Pfam" id="PF17102">
    <property type="entry name" value="Stealth_CR3"/>
    <property type="match status" value="1"/>
</dbReference>
<protein>
    <submittedName>
        <fullName evidence="6">Stealth conserved region 3 domain-containing protein</fullName>
    </submittedName>
</protein>
<proteinExistence type="inferred from homology"/>
<feature type="domain" description="Stealth protein CR3 conserved region 3" evidence="5">
    <location>
        <begin position="201"/>
        <end position="249"/>
    </location>
</feature>
<accession>A0A838XTY7</accession>
<dbReference type="PANTHER" id="PTHR24045:SF0">
    <property type="entry name" value="N-ACETYLGLUCOSAMINE-1-PHOSPHOTRANSFERASE SUBUNITS ALPHA_BETA"/>
    <property type="match status" value="1"/>
</dbReference>